<evidence type="ECO:0000256" key="3">
    <source>
        <dbReference type="ARBA" id="ARBA00022705"/>
    </source>
</evidence>
<dbReference type="GO" id="GO:0006270">
    <property type="term" value="P:DNA replication initiation"/>
    <property type="evidence" value="ECO:0007669"/>
    <property type="project" value="TreeGrafter"/>
</dbReference>
<dbReference type="Proteomes" id="UP000799766">
    <property type="component" value="Unassembled WGS sequence"/>
</dbReference>
<protein>
    <submittedName>
        <fullName evidence="8">Origin recognition complex subunit 3 N-terminus-domain-containing protein</fullName>
    </submittedName>
</protein>
<name>A0A6A6P934_9PEZI</name>
<feature type="domain" description="Origin recognition complex subunit 3 winged helix C-terminal" evidence="7">
    <location>
        <begin position="550"/>
        <end position="621"/>
    </location>
</feature>
<dbReference type="GO" id="GO:0005664">
    <property type="term" value="C:nuclear origin of replication recognition complex"/>
    <property type="evidence" value="ECO:0007669"/>
    <property type="project" value="InterPro"/>
</dbReference>
<dbReference type="CDD" id="cd20704">
    <property type="entry name" value="Orc3"/>
    <property type="match status" value="1"/>
</dbReference>
<dbReference type="GO" id="GO:0005656">
    <property type="term" value="C:nuclear pre-replicative complex"/>
    <property type="evidence" value="ECO:0007669"/>
    <property type="project" value="TreeGrafter"/>
</dbReference>
<organism evidence="8 9">
    <name type="scientific">Lineolata rhizophorae</name>
    <dbReference type="NCBI Taxonomy" id="578093"/>
    <lineage>
        <taxon>Eukaryota</taxon>
        <taxon>Fungi</taxon>
        <taxon>Dikarya</taxon>
        <taxon>Ascomycota</taxon>
        <taxon>Pezizomycotina</taxon>
        <taxon>Dothideomycetes</taxon>
        <taxon>Dothideomycetes incertae sedis</taxon>
        <taxon>Lineolatales</taxon>
        <taxon>Lineolataceae</taxon>
        <taxon>Lineolata</taxon>
    </lineage>
</organism>
<proteinExistence type="inferred from homology"/>
<evidence type="ECO:0000259" key="6">
    <source>
        <dbReference type="Pfam" id="PF07034"/>
    </source>
</evidence>
<reference evidence="8" key="1">
    <citation type="journal article" date="2020" name="Stud. Mycol.">
        <title>101 Dothideomycetes genomes: a test case for predicting lifestyles and emergence of pathogens.</title>
        <authorList>
            <person name="Haridas S."/>
            <person name="Albert R."/>
            <person name="Binder M."/>
            <person name="Bloem J."/>
            <person name="Labutti K."/>
            <person name="Salamov A."/>
            <person name="Andreopoulos B."/>
            <person name="Baker S."/>
            <person name="Barry K."/>
            <person name="Bills G."/>
            <person name="Bluhm B."/>
            <person name="Cannon C."/>
            <person name="Castanera R."/>
            <person name="Culley D."/>
            <person name="Daum C."/>
            <person name="Ezra D."/>
            <person name="Gonzalez J."/>
            <person name="Henrissat B."/>
            <person name="Kuo A."/>
            <person name="Liang C."/>
            <person name="Lipzen A."/>
            <person name="Lutzoni F."/>
            <person name="Magnuson J."/>
            <person name="Mondo S."/>
            <person name="Nolan M."/>
            <person name="Ohm R."/>
            <person name="Pangilinan J."/>
            <person name="Park H.-J."/>
            <person name="Ramirez L."/>
            <person name="Alfaro M."/>
            <person name="Sun H."/>
            <person name="Tritt A."/>
            <person name="Yoshinaga Y."/>
            <person name="Zwiers L.-H."/>
            <person name="Turgeon B."/>
            <person name="Goodwin S."/>
            <person name="Spatafora J."/>
            <person name="Crous P."/>
            <person name="Grigoriev I."/>
        </authorList>
    </citation>
    <scope>NUCLEOTIDE SEQUENCE</scope>
    <source>
        <strain evidence="8">ATCC 16933</strain>
    </source>
</reference>
<comment type="similarity">
    <text evidence="2">Belongs to the ORC3 family.</text>
</comment>
<dbReference type="PANTHER" id="PTHR12748:SF0">
    <property type="entry name" value="ORIGIN RECOGNITION COMPLEX SUBUNIT 3"/>
    <property type="match status" value="1"/>
</dbReference>
<dbReference type="Pfam" id="PF07034">
    <property type="entry name" value="ORC3_N"/>
    <property type="match status" value="1"/>
</dbReference>
<evidence type="ECO:0000313" key="8">
    <source>
        <dbReference type="EMBL" id="KAF2459963.1"/>
    </source>
</evidence>
<evidence type="ECO:0000256" key="5">
    <source>
        <dbReference type="ARBA" id="ARBA00023242"/>
    </source>
</evidence>
<evidence type="ECO:0000256" key="4">
    <source>
        <dbReference type="ARBA" id="ARBA00023125"/>
    </source>
</evidence>
<dbReference type="EMBL" id="MU001674">
    <property type="protein sequence ID" value="KAF2459963.1"/>
    <property type="molecule type" value="Genomic_DNA"/>
</dbReference>
<dbReference type="InterPro" id="IPR040855">
    <property type="entry name" value="ORC_WH_C"/>
</dbReference>
<dbReference type="GO" id="GO:0031261">
    <property type="term" value="C:DNA replication preinitiation complex"/>
    <property type="evidence" value="ECO:0007669"/>
    <property type="project" value="TreeGrafter"/>
</dbReference>
<dbReference type="InterPro" id="IPR020795">
    <property type="entry name" value="ORC3"/>
</dbReference>
<evidence type="ECO:0000313" key="9">
    <source>
        <dbReference type="Proteomes" id="UP000799766"/>
    </source>
</evidence>
<dbReference type="PANTHER" id="PTHR12748">
    <property type="entry name" value="ORIGIN RECOGNITION COMPLEX SUBUNIT 3"/>
    <property type="match status" value="1"/>
</dbReference>
<comment type="subcellular location">
    <subcellularLocation>
        <location evidence="1">Nucleus</location>
    </subcellularLocation>
</comment>
<keyword evidence="5" id="KW-0539">Nucleus</keyword>
<sequence length="661" mass="74570">MEHEVAYRFKATQSRPVKRRRVLPGGLQTSWATRKRAYDELWPAQRNRIQTALDHVNHETVDGVSHFAFQAQDVRRSGKVPVALVITGSSITSWTSFLGSLSDRLTSSRANLVVSLRSGESPNLKTLLRVLIAKASAGGDSGNEDETLLHHNTGRLLNYDLQLLEDLLRERATENVVIAFEESETFDGALLSDTINLISSWVDRIPFMIIFSVATTLENLQHRISRGSLRHTEGRTFSIAPASEVLELALDIAVRGDSIPLWVGCSVSNMIMARQKDYFQCTDLLIDSLQYAYMSHFYANPLSIFLLEDLQYAAVPRDHFEALRNLGSFRRHVESILEIENGADVVRALLESDERLFQYARDGVSRARALVKGLVAAVHLLHTLRSHVPRLDHITLSSLYIRGLAGELNLSPPVRELLLSIKMVPSNVLPRLLEEVLRHSSNNSDLALVELQQRLKTLTSCRTAPLRSHHDTHGETIRTTIVAQKVELSKQKSRISEDDSAYSEIVDQFHDYLERHFMRTFLRPENIFMHEIVIYDLKSPHRDVFMPRPRFAIERALSLPHDYLDCSCCHPTAGGSNLENTLSASQPATSILYQLYMESGPLINVADLWLAFDAVVGGTNNQEAAVMTQFQRALAELRYLGMIRPSRRKADHVTKVSWKGL</sequence>
<dbReference type="AlphaFoldDB" id="A0A6A6P934"/>
<accession>A0A6A6P934</accession>
<dbReference type="Pfam" id="PF18137">
    <property type="entry name" value="WHD_ORC"/>
    <property type="match status" value="1"/>
</dbReference>
<evidence type="ECO:0000256" key="2">
    <source>
        <dbReference type="ARBA" id="ARBA00010977"/>
    </source>
</evidence>
<dbReference type="InterPro" id="IPR045667">
    <property type="entry name" value="ORC3_N"/>
</dbReference>
<keyword evidence="4" id="KW-0238">DNA-binding</keyword>
<feature type="domain" description="Origin recognition complex subunit 3 N-terminal" evidence="6">
    <location>
        <begin position="29"/>
        <end position="305"/>
    </location>
</feature>
<evidence type="ECO:0000256" key="1">
    <source>
        <dbReference type="ARBA" id="ARBA00004123"/>
    </source>
</evidence>
<keyword evidence="3" id="KW-0235">DNA replication</keyword>
<dbReference type="OrthoDB" id="10265211at2759"/>
<gene>
    <name evidence="8" type="ORF">BDY21DRAFT_280859</name>
</gene>
<keyword evidence="9" id="KW-1185">Reference proteome</keyword>
<evidence type="ECO:0000259" key="7">
    <source>
        <dbReference type="Pfam" id="PF18137"/>
    </source>
</evidence>
<dbReference type="GO" id="GO:0003688">
    <property type="term" value="F:DNA replication origin binding"/>
    <property type="evidence" value="ECO:0007669"/>
    <property type="project" value="TreeGrafter"/>
</dbReference>